<organism evidence="2 3">
    <name type="scientific">Nonomuraea cypriaca</name>
    <dbReference type="NCBI Taxonomy" id="1187855"/>
    <lineage>
        <taxon>Bacteria</taxon>
        <taxon>Bacillati</taxon>
        <taxon>Actinomycetota</taxon>
        <taxon>Actinomycetes</taxon>
        <taxon>Streptosporangiales</taxon>
        <taxon>Streptosporangiaceae</taxon>
        <taxon>Nonomuraea</taxon>
    </lineage>
</organism>
<sequence>MKRWGDLSQDAADHLAAGSVLDHAEMAVVVTDRFSNLLYWNPFAEKLFGRSGAAPSRDTSLLSLGIMEKDHPMAIELAKHVLKGGVWE</sequence>
<comment type="caution">
    <text evidence="2">The sequence shown here is derived from an EMBL/GenBank/DDBJ whole genome shotgun (WGS) entry which is preliminary data.</text>
</comment>
<dbReference type="Gene3D" id="3.30.450.20">
    <property type="entry name" value="PAS domain"/>
    <property type="match status" value="1"/>
</dbReference>
<evidence type="ECO:0000313" key="3">
    <source>
        <dbReference type="Proteomes" id="UP000605361"/>
    </source>
</evidence>
<dbReference type="InterPro" id="IPR035965">
    <property type="entry name" value="PAS-like_dom_sf"/>
</dbReference>
<name>A0A931AN70_9ACTN</name>
<dbReference type="SUPFAM" id="SSF55785">
    <property type="entry name" value="PYP-like sensor domain (PAS domain)"/>
    <property type="match status" value="1"/>
</dbReference>
<feature type="domain" description="PAS" evidence="1">
    <location>
        <begin position="19"/>
        <end position="57"/>
    </location>
</feature>
<proteinExistence type="predicted"/>
<gene>
    <name evidence="2" type="ORF">ITP53_52035</name>
</gene>
<keyword evidence="3" id="KW-1185">Reference proteome</keyword>
<dbReference type="Proteomes" id="UP000605361">
    <property type="component" value="Unassembled WGS sequence"/>
</dbReference>
<accession>A0A931AN70</accession>
<protein>
    <submittedName>
        <fullName evidence="2">PAS domain-containing protein</fullName>
    </submittedName>
</protein>
<dbReference type="EMBL" id="JADOGI010000353">
    <property type="protein sequence ID" value="MBF8194064.1"/>
    <property type="molecule type" value="Genomic_DNA"/>
</dbReference>
<evidence type="ECO:0000313" key="2">
    <source>
        <dbReference type="EMBL" id="MBF8194064.1"/>
    </source>
</evidence>
<reference evidence="2" key="1">
    <citation type="submission" date="2020-11" db="EMBL/GenBank/DDBJ databases">
        <title>Whole-genome analyses of Nonomuraea sp. K274.</title>
        <authorList>
            <person name="Veyisoglu A."/>
        </authorList>
    </citation>
    <scope>NUCLEOTIDE SEQUENCE</scope>
    <source>
        <strain evidence="2">K274</strain>
    </source>
</reference>
<dbReference type="Pfam" id="PF13188">
    <property type="entry name" value="PAS_8"/>
    <property type="match status" value="1"/>
</dbReference>
<evidence type="ECO:0000259" key="1">
    <source>
        <dbReference type="Pfam" id="PF13188"/>
    </source>
</evidence>
<feature type="non-terminal residue" evidence="2">
    <location>
        <position position="88"/>
    </location>
</feature>
<dbReference type="RefSeq" id="WP_195902905.1">
    <property type="nucleotide sequence ID" value="NZ_JADOGI010000353.1"/>
</dbReference>
<dbReference type="InterPro" id="IPR000014">
    <property type="entry name" value="PAS"/>
</dbReference>
<dbReference type="AlphaFoldDB" id="A0A931AN70"/>